<dbReference type="GO" id="GO:0005829">
    <property type="term" value="C:cytosol"/>
    <property type="evidence" value="ECO:0007669"/>
    <property type="project" value="TreeGrafter"/>
</dbReference>
<dbReference type="PANTHER" id="PTHR43434">
    <property type="entry name" value="PHOSPHOGLYCOLATE PHOSPHATASE"/>
    <property type="match status" value="1"/>
</dbReference>
<evidence type="ECO:0000313" key="1">
    <source>
        <dbReference type="EMBL" id="KKW32610.1"/>
    </source>
</evidence>
<dbReference type="Pfam" id="PF13419">
    <property type="entry name" value="HAD_2"/>
    <property type="match status" value="1"/>
</dbReference>
<dbReference type="EMBL" id="LCRH01000022">
    <property type="protein sequence ID" value="KKW32610.1"/>
    <property type="molecule type" value="Genomic_DNA"/>
</dbReference>
<dbReference type="InterPro" id="IPR050155">
    <property type="entry name" value="HAD-like_hydrolase_sf"/>
</dbReference>
<comment type="caution">
    <text evidence="1">The sequence shown here is derived from an EMBL/GenBank/DDBJ whole genome shotgun (WGS) entry which is preliminary data.</text>
</comment>
<dbReference type="GO" id="GO:0008967">
    <property type="term" value="F:phosphoglycolate phosphatase activity"/>
    <property type="evidence" value="ECO:0007669"/>
    <property type="project" value="TreeGrafter"/>
</dbReference>
<dbReference type="NCBIfam" id="TIGR01549">
    <property type="entry name" value="HAD-SF-IA-v1"/>
    <property type="match status" value="1"/>
</dbReference>
<dbReference type="Gene3D" id="1.10.150.240">
    <property type="entry name" value="Putative phosphatase, domain 2"/>
    <property type="match status" value="1"/>
</dbReference>
<dbReference type="InterPro" id="IPR006439">
    <property type="entry name" value="HAD-SF_hydro_IA"/>
</dbReference>
<organism evidence="1 2">
    <name type="scientific">Candidatus Uhrbacteria bacterium GW2011_GWA2_52_8d</name>
    <dbReference type="NCBI Taxonomy" id="1618979"/>
    <lineage>
        <taxon>Bacteria</taxon>
        <taxon>Candidatus Uhriibacteriota</taxon>
    </lineage>
</organism>
<proteinExistence type="predicted"/>
<dbReference type="AlphaFoldDB" id="A0A0G1XP33"/>
<dbReference type="GO" id="GO:0006281">
    <property type="term" value="P:DNA repair"/>
    <property type="evidence" value="ECO:0007669"/>
    <property type="project" value="TreeGrafter"/>
</dbReference>
<gene>
    <name evidence="1" type="ORF">UY76_C0022G0010</name>
</gene>
<dbReference type="Gene3D" id="3.40.50.1000">
    <property type="entry name" value="HAD superfamily/HAD-like"/>
    <property type="match status" value="1"/>
</dbReference>
<protein>
    <submittedName>
        <fullName evidence="1">Phosphoglycolate phosphatase</fullName>
    </submittedName>
</protein>
<dbReference type="InterPro" id="IPR023198">
    <property type="entry name" value="PGP-like_dom2"/>
</dbReference>
<reference evidence="1 2" key="1">
    <citation type="journal article" date="2015" name="Nature">
        <title>rRNA introns, odd ribosomes, and small enigmatic genomes across a large radiation of phyla.</title>
        <authorList>
            <person name="Brown C.T."/>
            <person name="Hug L.A."/>
            <person name="Thomas B.C."/>
            <person name="Sharon I."/>
            <person name="Castelle C.J."/>
            <person name="Singh A."/>
            <person name="Wilkins M.J."/>
            <person name="Williams K.H."/>
            <person name="Banfield J.F."/>
        </authorList>
    </citation>
    <scope>NUCLEOTIDE SEQUENCE [LARGE SCALE GENOMIC DNA]</scope>
</reference>
<sequence>MPPMVDKDPQQNNSHIQAVLFDWSGTISDDRLPVYQANKKMCDYWRVPCESFEEWTRAASMTVIDAFRKKGVEASGDEIYALYRTSFQESLEAGIRPAIFPDAHETLLQLQNKGLPLGIVSSHPQVYLVQEARDYLIQPLVEILHGDARNKIDALKEVCQILGLERSTTMYVGDTIFDIRSAREAGLVTAGVSTGYHTHESLASEHPDYLFTSLSQVGDVVGL</sequence>
<accession>A0A0G1XP33</accession>
<dbReference type="PANTHER" id="PTHR43434:SF1">
    <property type="entry name" value="PHOSPHOGLYCOLATE PHOSPHATASE"/>
    <property type="match status" value="1"/>
</dbReference>
<dbReference type="SFLD" id="SFLDG01129">
    <property type="entry name" value="C1.5:_HAD__Beta-PGM__Phosphata"/>
    <property type="match status" value="1"/>
</dbReference>
<dbReference type="PRINTS" id="PR00413">
    <property type="entry name" value="HADHALOGNASE"/>
</dbReference>
<dbReference type="InterPro" id="IPR036412">
    <property type="entry name" value="HAD-like_sf"/>
</dbReference>
<dbReference type="SUPFAM" id="SSF56784">
    <property type="entry name" value="HAD-like"/>
    <property type="match status" value="1"/>
</dbReference>
<dbReference type="InterPro" id="IPR023214">
    <property type="entry name" value="HAD_sf"/>
</dbReference>
<dbReference type="Proteomes" id="UP000034054">
    <property type="component" value="Unassembled WGS sequence"/>
</dbReference>
<name>A0A0G1XP33_9BACT</name>
<dbReference type="SFLD" id="SFLDS00003">
    <property type="entry name" value="Haloacid_Dehalogenase"/>
    <property type="match status" value="1"/>
</dbReference>
<evidence type="ECO:0000313" key="2">
    <source>
        <dbReference type="Proteomes" id="UP000034054"/>
    </source>
</evidence>
<dbReference type="InterPro" id="IPR041492">
    <property type="entry name" value="HAD_2"/>
</dbReference>